<dbReference type="EMBL" id="HACG01032883">
    <property type="protein sequence ID" value="CEK79748.1"/>
    <property type="molecule type" value="Transcribed_RNA"/>
</dbReference>
<organism evidence="1">
    <name type="scientific">Arion vulgaris</name>
    <dbReference type="NCBI Taxonomy" id="1028688"/>
    <lineage>
        <taxon>Eukaryota</taxon>
        <taxon>Metazoa</taxon>
        <taxon>Spiralia</taxon>
        <taxon>Lophotrochozoa</taxon>
        <taxon>Mollusca</taxon>
        <taxon>Gastropoda</taxon>
        <taxon>Heterobranchia</taxon>
        <taxon>Euthyneura</taxon>
        <taxon>Panpulmonata</taxon>
        <taxon>Eupulmonata</taxon>
        <taxon>Stylommatophora</taxon>
        <taxon>Helicina</taxon>
        <taxon>Arionoidea</taxon>
        <taxon>Arionidae</taxon>
        <taxon>Arion</taxon>
    </lineage>
</organism>
<dbReference type="AlphaFoldDB" id="A0A0B7AG27"/>
<name>A0A0B7AG27_9EUPU</name>
<accession>A0A0B7AG27</accession>
<protein>
    <submittedName>
        <fullName evidence="1">Uncharacterized protein</fullName>
    </submittedName>
</protein>
<proteinExistence type="predicted"/>
<reference evidence="1" key="1">
    <citation type="submission" date="2014-12" db="EMBL/GenBank/DDBJ databases">
        <title>Insight into the proteome of Arion vulgaris.</title>
        <authorList>
            <person name="Aradska J."/>
            <person name="Bulat T."/>
            <person name="Smidak R."/>
            <person name="Sarate P."/>
            <person name="Gangsoo J."/>
            <person name="Sialana F."/>
            <person name="Bilban M."/>
            <person name="Lubec G."/>
        </authorList>
    </citation>
    <scope>NUCLEOTIDE SEQUENCE</scope>
    <source>
        <tissue evidence="1">Skin</tissue>
    </source>
</reference>
<sequence length="61" mass="7087">METPMAVGHKCRYSVEISLVTSSLRMEKSLVNKEMRIERMLGSMIFNKKLVRRFRGRSPNG</sequence>
<gene>
    <name evidence="1" type="primary">ORF117182</name>
</gene>
<evidence type="ECO:0000313" key="1">
    <source>
        <dbReference type="EMBL" id="CEK79748.1"/>
    </source>
</evidence>